<keyword evidence="3" id="KW-1185">Reference proteome</keyword>
<reference evidence="2 3" key="1">
    <citation type="submission" date="2015-06" db="EMBL/GenBank/DDBJ databases">
        <title>The Genome Sequence of None.</title>
        <authorList>
            <consortium name="The Broad Institute Genomics Platform"/>
            <consortium name="The Broad Institute Genome Sequencing Center for Infectious Disease"/>
            <person name="Earl A.M."/>
            <person name="Onderdonk A.B."/>
            <person name="Kirby J."/>
            <person name="Ferraro M.J."/>
            <person name="Huang S."/>
            <person name="Spencer M."/>
            <person name="Fodor A."/>
            <person name="Hooper D."/>
            <person name="Dekker J."/>
            <person name="O'Brien T."/>
            <person name="Quan V."/>
            <person name="Gombosev A."/>
            <person name="Delaney M."/>
            <person name="DuBois A."/>
            <person name="Ernst C."/>
            <person name="Kim D.S."/>
            <person name="Rossman W."/>
            <person name="Gohs F."/>
            <person name="Petruso H."/>
            <person name="Nozar T."/>
            <person name="Mougeot F."/>
            <person name="Manson-McGuire A."/>
            <person name="Young S."/>
            <person name="Abouelleil A."/>
            <person name="Cao P."/>
            <person name="Chapman S.B."/>
            <person name="Griggs A."/>
            <person name="Priest M."/>
            <person name="Shea T."/>
            <person name="Wortman I."/>
            <person name="Wortman J.R."/>
            <person name="Nusbaum C."/>
            <person name="Birren B."/>
        </authorList>
    </citation>
    <scope>NUCLEOTIDE SEQUENCE [LARGE SCALE GENOMIC DNA]</scope>
    <source>
        <strain evidence="2 3">MGH87</strain>
    </source>
</reference>
<evidence type="ECO:0000313" key="2">
    <source>
        <dbReference type="EMBL" id="KLY37475.1"/>
    </source>
</evidence>
<comment type="caution">
    <text evidence="2">The sequence shown here is derived from an EMBL/GenBank/DDBJ whole genome shotgun (WGS) entry which is preliminary data.</text>
</comment>
<dbReference type="Proteomes" id="UP000036305">
    <property type="component" value="Unassembled WGS sequence"/>
</dbReference>
<sequence>MLPWPMLAEFVRKDSGRIERFLTTELSGVLHKEGLQWVPDKVNNQELSFNPAFLRGGGN</sequence>
<feature type="domain" description="Type VI secretion system component TssM1 helical" evidence="1">
    <location>
        <begin position="5"/>
        <end position="55"/>
    </location>
</feature>
<dbReference type="EMBL" id="LEUS01000013">
    <property type="protein sequence ID" value="KLY37475.1"/>
    <property type="molecule type" value="Genomic_DNA"/>
</dbReference>
<name>A0ABR5GGB7_9ENTR</name>
<dbReference type="InterPro" id="IPR048677">
    <property type="entry name" value="TssM1_hel"/>
</dbReference>
<gene>
    <name evidence="2" type="ORF">SK91_02243</name>
</gene>
<organism evidence="2 3">
    <name type="scientific">Klebsiella michiganensis</name>
    <dbReference type="NCBI Taxonomy" id="1134687"/>
    <lineage>
        <taxon>Bacteria</taxon>
        <taxon>Pseudomonadati</taxon>
        <taxon>Pseudomonadota</taxon>
        <taxon>Gammaproteobacteria</taxon>
        <taxon>Enterobacterales</taxon>
        <taxon>Enterobacteriaceae</taxon>
        <taxon>Klebsiella/Raoultella group</taxon>
        <taxon>Klebsiella</taxon>
    </lineage>
</organism>
<evidence type="ECO:0000259" key="1">
    <source>
        <dbReference type="Pfam" id="PF21070"/>
    </source>
</evidence>
<proteinExistence type="predicted"/>
<protein>
    <recommendedName>
        <fullName evidence="1">Type VI secretion system component TssM1 helical domain-containing protein</fullName>
    </recommendedName>
</protein>
<dbReference type="Pfam" id="PF21070">
    <property type="entry name" value="IcmF_helical"/>
    <property type="match status" value="1"/>
</dbReference>
<evidence type="ECO:0000313" key="3">
    <source>
        <dbReference type="Proteomes" id="UP000036305"/>
    </source>
</evidence>
<accession>A0ABR5GGB7</accession>